<gene>
    <name evidence="2" type="ORF">KAK06_09240</name>
</gene>
<feature type="compositionally biased region" description="Low complexity" evidence="1">
    <location>
        <begin position="91"/>
        <end position="104"/>
    </location>
</feature>
<evidence type="ECO:0008006" key="4">
    <source>
        <dbReference type="Google" id="ProtNLM"/>
    </source>
</evidence>
<dbReference type="AlphaFoldDB" id="A0A941BQI6"/>
<evidence type="ECO:0000313" key="2">
    <source>
        <dbReference type="EMBL" id="MBQ0959145.1"/>
    </source>
</evidence>
<feature type="region of interest" description="Disordered" evidence="1">
    <location>
        <begin position="91"/>
        <end position="118"/>
    </location>
</feature>
<evidence type="ECO:0000313" key="3">
    <source>
        <dbReference type="Proteomes" id="UP000678374"/>
    </source>
</evidence>
<comment type="caution">
    <text evidence="2">The sequence shown here is derived from an EMBL/GenBank/DDBJ whole genome shotgun (WGS) entry which is preliminary data.</text>
</comment>
<dbReference type="RefSeq" id="WP_210801659.1">
    <property type="nucleotide sequence ID" value="NZ_JAGQDE010000006.1"/>
</dbReference>
<name>A0A941BQI6_9BURK</name>
<keyword evidence="3" id="KW-1185">Reference proteome</keyword>
<dbReference type="Proteomes" id="UP000678374">
    <property type="component" value="Unassembled WGS sequence"/>
</dbReference>
<evidence type="ECO:0000256" key="1">
    <source>
        <dbReference type="SAM" id="MobiDB-lite"/>
    </source>
</evidence>
<accession>A0A941BQI6</accession>
<dbReference type="EMBL" id="JAGQDE010000006">
    <property type="protein sequence ID" value="MBQ0959145.1"/>
    <property type="molecule type" value="Genomic_DNA"/>
</dbReference>
<reference evidence="2" key="1">
    <citation type="submission" date="2021-04" db="EMBL/GenBank/DDBJ databases">
        <title>The genome sequence of Ideonella sp. 4Y11.</title>
        <authorList>
            <person name="Liu Y."/>
        </authorList>
    </citation>
    <scope>NUCLEOTIDE SEQUENCE</scope>
    <source>
        <strain evidence="2">4Y11</strain>
    </source>
</reference>
<protein>
    <recommendedName>
        <fullName evidence="4">DUF2946 domain-containing protein</fullName>
    </recommendedName>
</protein>
<sequence length="118" mass="12037">MTRPTLLRHWHQRLAVLALGALLGLQLLGLWHGIAHALPAPPQATQSTAHAPHDPWGHTAGDLACELLDHLAQLTPLSAAPVALAAAPLPAAAPGAPAPAGRAADTPSAFRARAPPQA</sequence>
<organism evidence="2 3">
    <name type="scientific">Ideonella aquatica</name>
    <dbReference type="NCBI Taxonomy" id="2824119"/>
    <lineage>
        <taxon>Bacteria</taxon>
        <taxon>Pseudomonadati</taxon>
        <taxon>Pseudomonadota</taxon>
        <taxon>Betaproteobacteria</taxon>
        <taxon>Burkholderiales</taxon>
        <taxon>Sphaerotilaceae</taxon>
        <taxon>Ideonella</taxon>
    </lineage>
</organism>
<proteinExistence type="predicted"/>